<evidence type="ECO:0000256" key="6">
    <source>
        <dbReference type="SAM" id="MobiDB-lite"/>
    </source>
</evidence>
<evidence type="ECO:0000256" key="3">
    <source>
        <dbReference type="ARBA" id="ARBA00023125"/>
    </source>
</evidence>
<keyword evidence="2" id="KW-0805">Transcription regulation</keyword>
<dbReference type="PROSITE" id="PS50048">
    <property type="entry name" value="ZN2_CY6_FUNGAL_2"/>
    <property type="match status" value="1"/>
</dbReference>
<dbReference type="GO" id="GO:0005634">
    <property type="term" value="C:nucleus"/>
    <property type="evidence" value="ECO:0007669"/>
    <property type="project" value="UniProtKB-SubCell"/>
</dbReference>
<dbReference type="CDD" id="cd00067">
    <property type="entry name" value="GAL4"/>
    <property type="match status" value="1"/>
</dbReference>
<accession>A0A0D2CHX2</accession>
<dbReference type="GO" id="GO:0003677">
    <property type="term" value="F:DNA binding"/>
    <property type="evidence" value="ECO:0007669"/>
    <property type="project" value="UniProtKB-KW"/>
</dbReference>
<dbReference type="Gene3D" id="4.10.240.10">
    <property type="entry name" value="Zn(2)-C6 fungal-type DNA-binding domain"/>
    <property type="match status" value="1"/>
</dbReference>
<dbReference type="InterPro" id="IPR036864">
    <property type="entry name" value="Zn2-C6_fun-type_DNA-bd_sf"/>
</dbReference>
<protein>
    <recommendedName>
        <fullName evidence="7">Zn(2)-C6 fungal-type domain-containing protein</fullName>
    </recommendedName>
</protein>
<feature type="domain" description="Zn(2)-C6 fungal-type" evidence="7">
    <location>
        <begin position="13"/>
        <end position="41"/>
    </location>
</feature>
<evidence type="ECO:0000313" key="8">
    <source>
        <dbReference type="EMBL" id="KIW64821.1"/>
    </source>
</evidence>
<dbReference type="EMBL" id="KN846961">
    <property type="protein sequence ID" value="KIW64821.1"/>
    <property type="molecule type" value="Genomic_DNA"/>
</dbReference>
<evidence type="ECO:0000256" key="4">
    <source>
        <dbReference type="ARBA" id="ARBA00023163"/>
    </source>
</evidence>
<dbReference type="InterPro" id="IPR021858">
    <property type="entry name" value="Fun_TF"/>
</dbReference>
<keyword evidence="4" id="KW-0804">Transcription</keyword>
<evidence type="ECO:0000259" key="7">
    <source>
        <dbReference type="PROSITE" id="PS50048"/>
    </source>
</evidence>
<dbReference type="GO" id="GO:0000981">
    <property type="term" value="F:DNA-binding transcription factor activity, RNA polymerase II-specific"/>
    <property type="evidence" value="ECO:0007669"/>
    <property type="project" value="InterPro"/>
</dbReference>
<dbReference type="HOGENOM" id="CLU_033175_0_0_1"/>
<name>A0A0D2CHX2_9EURO</name>
<reference evidence="8 9" key="1">
    <citation type="submission" date="2015-01" db="EMBL/GenBank/DDBJ databases">
        <title>The Genome Sequence of Capronia semiimmersa CBS27337.</title>
        <authorList>
            <consortium name="The Broad Institute Genomics Platform"/>
            <person name="Cuomo C."/>
            <person name="de Hoog S."/>
            <person name="Gorbushina A."/>
            <person name="Stielow B."/>
            <person name="Teixiera M."/>
            <person name="Abouelleil A."/>
            <person name="Chapman S.B."/>
            <person name="Priest M."/>
            <person name="Young S.K."/>
            <person name="Wortman J."/>
            <person name="Nusbaum C."/>
            <person name="Birren B."/>
        </authorList>
    </citation>
    <scope>NUCLEOTIDE SEQUENCE [LARGE SCALE GENOMIC DNA]</scope>
    <source>
        <strain evidence="8 9">CBS 27337</strain>
    </source>
</reference>
<evidence type="ECO:0000256" key="2">
    <source>
        <dbReference type="ARBA" id="ARBA00023015"/>
    </source>
</evidence>
<proteinExistence type="predicted"/>
<gene>
    <name evidence="8" type="ORF">PV04_09728</name>
</gene>
<feature type="region of interest" description="Disordered" evidence="6">
    <location>
        <begin position="49"/>
        <end position="73"/>
    </location>
</feature>
<dbReference type="GO" id="GO:0008270">
    <property type="term" value="F:zinc ion binding"/>
    <property type="evidence" value="ECO:0007669"/>
    <property type="project" value="InterPro"/>
</dbReference>
<comment type="subcellular location">
    <subcellularLocation>
        <location evidence="1">Nucleus</location>
    </subcellularLocation>
</comment>
<sequence length="629" mass="70398">MQAPTQHRRNQGACLECVKRKRKCDEKQPACYLCRRHNRLCQPRTFKGWEQAAGRRPKKPRNHPDGVPSRYCPATSPKGALAPIYGRSDDSVASHLLTPSSAAPSLTSTAHSTEIALDSPAGEHQVNHSPGPRVLANSSVQSTESFSAAAVVEWLTQNDLASASPARHCETYAQEETQSPSVVHTECEIILPQGLVGKTREEVGAVHGKPDTRLTLWPNTALSFPNDVMDSPLNRYLWSHFVAQGTKMFLCWDPHAVQGGFYDPFTKVLASMALRFKPLRLAAMGLSAFLQSTKTQEPAFRSAYSNLGLLSSEALCSQRSKPATDTHSLLQTIATAILLFLIDSQGSTNMLQLARSAAAYMLSPEMGVHVVEDEYFEVVMHLLRWCDICTQCSLLQSVQMSHDSVHRSIEFQEQEQQASLSRTFENWVIHPLYTFSTRWINPLLRLGRLMRLRMVVEESAPLSPGGSIAEQINKLEEDILLARNADLKACTSFRNDLPDLLHLNEAIHSATVLLFYTRLRDLPWSNPFVRRHVGIICDEIDQISPESPTSNNILFPLYTAGCEAVDLATRTQIVNRVRRLPITGYWFNQETKLVSSLRHVWSVRDADPGALWMEWSKQLLSEHIDCVPV</sequence>
<evidence type="ECO:0000256" key="1">
    <source>
        <dbReference type="ARBA" id="ARBA00004123"/>
    </source>
</evidence>
<dbReference type="PANTHER" id="PTHR37534">
    <property type="entry name" value="TRANSCRIPTIONAL ACTIVATOR PROTEIN UGA3"/>
    <property type="match status" value="1"/>
</dbReference>
<dbReference type="Proteomes" id="UP000054266">
    <property type="component" value="Unassembled WGS sequence"/>
</dbReference>
<organism evidence="8 9">
    <name type="scientific">Phialophora macrospora</name>
    <dbReference type="NCBI Taxonomy" id="1851006"/>
    <lineage>
        <taxon>Eukaryota</taxon>
        <taxon>Fungi</taxon>
        <taxon>Dikarya</taxon>
        <taxon>Ascomycota</taxon>
        <taxon>Pezizomycotina</taxon>
        <taxon>Eurotiomycetes</taxon>
        <taxon>Chaetothyriomycetidae</taxon>
        <taxon>Chaetothyriales</taxon>
        <taxon>Herpotrichiellaceae</taxon>
        <taxon>Phialophora</taxon>
    </lineage>
</organism>
<dbReference type="Pfam" id="PF00172">
    <property type="entry name" value="Zn_clus"/>
    <property type="match status" value="1"/>
</dbReference>
<keyword evidence="5" id="KW-0539">Nucleus</keyword>
<evidence type="ECO:0000256" key="5">
    <source>
        <dbReference type="ARBA" id="ARBA00023242"/>
    </source>
</evidence>
<dbReference type="Pfam" id="PF11951">
    <property type="entry name" value="Fungal_trans_2"/>
    <property type="match status" value="1"/>
</dbReference>
<dbReference type="InterPro" id="IPR001138">
    <property type="entry name" value="Zn2Cys6_DnaBD"/>
</dbReference>
<keyword evidence="9" id="KW-1185">Reference proteome</keyword>
<dbReference type="STRING" id="5601.A0A0D2CHX2"/>
<evidence type="ECO:0000313" key="9">
    <source>
        <dbReference type="Proteomes" id="UP000054266"/>
    </source>
</evidence>
<dbReference type="PANTHER" id="PTHR37534:SF46">
    <property type="entry name" value="ZN(II)2CYS6 TRANSCRIPTION FACTOR (EUROFUNG)"/>
    <property type="match status" value="1"/>
</dbReference>
<keyword evidence="3" id="KW-0238">DNA-binding</keyword>
<dbReference type="AlphaFoldDB" id="A0A0D2CHX2"/>
<dbReference type="SUPFAM" id="SSF57701">
    <property type="entry name" value="Zn2/Cys6 DNA-binding domain"/>
    <property type="match status" value="1"/>
</dbReference>
<dbReference type="SMART" id="SM00066">
    <property type="entry name" value="GAL4"/>
    <property type="match status" value="1"/>
</dbReference>